<name>A0A6C0HEG3_9ZZZZ</name>
<dbReference type="PANTHER" id="PTHR11669:SF20">
    <property type="entry name" value="REPLICATION FACTOR C SUBUNIT 4"/>
    <property type="match status" value="1"/>
</dbReference>
<dbReference type="PANTHER" id="PTHR11669">
    <property type="entry name" value="REPLICATION FACTOR C / DNA POLYMERASE III GAMMA-TAU SUBUNIT"/>
    <property type="match status" value="1"/>
</dbReference>
<evidence type="ECO:0000259" key="4">
    <source>
        <dbReference type="SMART" id="SM00382"/>
    </source>
</evidence>
<dbReference type="InterPro" id="IPR050238">
    <property type="entry name" value="DNA_Rep/Repair_Clamp_Loader"/>
</dbReference>
<dbReference type="Gene3D" id="3.40.50.300">
    <property type="entry name" value="P-loop containing nucleotide triphosphate hydrolases"/>
    <property type="match status" value="1"/>
</dbReference>
<accession>A0A6C0HEG3</accession>
<organism evidence="5">
    <name type="scientific">viral metagenome</name>
    <dbReference type="NCBI Taxonomy" id="1070528"/>
    <lineage>
        <taxon>unclassified sequences</taxon>
        <taxon>metagenomes</taxon>
        <taxon>organismal metagenomes</taxon>
    </lineage>
</organism>
<dbReference type="GO" id="GO:0005524">
    <property type="term" value="F:ATP binding"/>
    <property type="evidence" value="ECO:0007669"/>
    <property type="project" value="UniProtKB-KW"/>
</dbReference>
<keyword evidence="2" id="KW-0547">Nucleotide-binding</keyword>
<evidence type="ECO:0000313" key="5">
    <source>
        <dbReference type="EMBL" id="QHT79022.1"/>
    </source>
</evidence>
<dbReference type="CDD" id="cd00009">
    <property type="entry name" value="AAA"/>
    <property type="match status" value="1"/>
</dbReference>
<evidence type="ECO:0000256" key="3">
    <source>
        <dbReference type="ARBA" id="ARBA00022840"/>
    </source>
</evidence>
<dbReference type="GO" id="GO:0005663">
    <property type="term" value="C:DNA replication factor C complex"/>
    <property type="evidence" value="ECO:0007669"/>
    <property type="project" value="TreeGrafter"/>
</dbReference>
<sequence>MDLVPNPRVRRILSCIRKDKKRLCHLLFYGPPGSGKTSTAKIFIESWYENNICPPGATLFLNASDDRGLESIRDRVFPFLNSQNLLPEHSDLPRFLVFDEAETLTSSAQLALRHILEQHPSKYCCILFLVNTISSVEKSLHHRFLRIRFDPLPSECLGERIKLYAPDKKAPTPLDTLRLRGDLRIFIHVPNASQELARTFWKWLHEPESAKEEYSRRTLEDIYWIGMIYNILDLPLVQRITSLSQPGVLRSMPYELYQSHIGMVKNELLKKFDSRFCLNT</sequence>
<reference evidence="5" key="1">
    <citation type="journal article" date="2020" name="Nature">
        <title>Giant virus diversity and host interactions through global metagenomics.</title>
        <authorList>
            <person name="Schulz F."/>
            <person name="Roux S."/>
            <person name="Paez-Espino D."/>
            <person name="Jungbluth S."/>
            <person name="Walsh D.A."/>
            <person name="Denef V.J."/>
            <person name="McMahon K.D."/>
            <person name="Konstantinidis K.T."/>
            <person name="Eloe-Fadrosh E.A."/>
            <person name="Kyrpides N.C."/>
            <person name="Woyke T."/>
        </authorList>
    </citation>
    <scope>NUCLEOTIDE SEQUENCE</scope>
    <source>
        <strain evidence="5">GVMAG-M-3300023179-97</strain>
    </source>
</reference>
<keyword evidence="3" id="KW-0067">ATP-binding</keyword>
<dbReference type="SUPFAM" id="SSF52540">
    <property type="entry name" value="P-loop containing nucleoside triphosphate hydrolases"/>
    <property type="match status" value="1"/>
</dbReference>
<evidence type="ECO:0000256" key="1">
    <source>
        <dbReference type="ARBA" id="ARBA00022705"/>
    </source>
</evidence>
<dbReference type="InterPro" id="IPR003959">
    <property type="entry name" value="ATPase_AAA_core"/>
</dbReference>
<dbReference type="InterPro" id="IPR003593">
    <property type="entry name" value="AAA+_ATPase"/>
</dbReference>
<dbReference type="InterPro" id="IPR027417">
    <property type="entry name" value="P-loop_NTPase"/>
</dbReference>
<dbReference type="GO" id="GO:0016887">
    <property type="term" value="F:ATP hydrolysis activity"/>
    <property type="evidence" value="ECO:0007669"/>
    <property type="project" value="InterPro"/>
</dbReference>
<dbReference type="Pfam" id="PF00004">
    <property type="entry name" value="AAA"/>
    <property type="match status" value="1"/>
</dbReference>
<dbReference type="AlphaFoldDB" id="A0A6C0HEG3"/>
<evidence type="ECO:0000256" key="2">
    <source>
        <dbReference type="ARBA" id="ARBA00022741"/>
    </source>
</evidence>
<dbReference type="SMART" id="SM00382">
    <property type="entry name" value="AAA"/>
    <property type="match status" value="1"/>
</dbReference>
<dbReference type="EMBL" id="MN739944">
    <property type="protein sequence ID" value="QHT79022.1"/>
    <property type="molecule type" value="Genomic_DNA"/>
</dbReference>
<feature type="domain" description="AAA+ ATPase" evidence="4">
    <location>
        <begin position="22"/>
        <end position="154"/>
    </location>
</feature>
<proteinExistence type="predicted"/>
<protein>
    <recommendedName>
        <fullName evidence="4">AAA+ ATPase domain-containing protein</fullName>
    </recommendedName>
</protein>
<dbReference type="GO" id="GO:0006281">
    <property type="term" value="P:DNA repair"/>
    <property type="evidence" value="ECO:0007669"/>
    <property type="project" value="TreeGrafter"/>
</dbReference>
<keyword evidence="1" id="KW-0235">DNA replication</keyword>
<dbReference type="GO" id="GO:0003689">
    <property type="term" value="F:DNA clamp loader activity"/>
    <property type="evidence" value="ECO:0007669"/>
    <property type="project" value="TreeGrafter"/>
</dbReference>
<dbReference type="GO" id="GO:0005634">
    <property type="term" value="C:nucleus"/>
    <property type="evidence" value="ECO:0007669"/>
    <property type="project" value="TreeGrafter"/>
</dbReference>
<dbReference type="GO" id="GO:0006261">
    <property type="term" value="P:DNA-templated DNA replication"/>
    <property type="evidence" value="ECO:0007669"/>
    <property type="project" value="TreeGrafter"/>
</dbReference>